<comment type="caution">
    <text evidence="1">The sequence shown here is derived from an EMBL/GenBank/DDBJ whole genome shotgun (WGS) entry which is preliminary data.</text>
</comment>
<name>A0ABW3MDZ7_9PSEU</name>
<protein>
    <submittedName>
        <fullName evidence="1">Uncharacterized protein</fullName>
    </submittedName>
</protein>
<evidence type="ECO:0000313" key="1">
    <source>
        <dbReference type="EMBL" id="MFD1047200.1"/>
    </source>
</evidence>
<dbReference type="EMBL" id="JBHTIS010000971">
    <property type="protein sequence ID" value="MFD1047200.1"/>
    <property type="molecule type" value="Genomic_DNA"/>
</dbReference>
<sequence length="157" mass="16628">MFDSTDRALRLAAGGRTGEAASAYRHAAERLDNTGMWGVEQGILGLALASLGESTVDSGPYMPWVRPGDTIPESPRDLLLEARLCLTARAAIERGDRVAMERVFELLLPAAGELAAGSGLVTFGPVAGYLADLADALGRPSAEYRELARKVATSARR</sequence>
<proteinExistence type="predicted"/>
<dbReference type="Proteomes" id="UP001597045">
    <property type="component" value="Unassembled WGS sequence"/>
</dbReference>
<accession>A0ABW3MDZ7</accession>
<reference evidence="2" key="1">
    <citation type="journal article" date="2019" name="Int. J. Syst. Evol. Microbiol.">
        <title>The Global Catalogue of Microorganisms (GCM) 10K type strain sequencing project: providing services to taxonomists for standard genome sequencing and annotation.</title>
        <authorList>
            <consortium name="The Broad Institute Genomics Platform"/>
            <consortium name="The Broad Institute Genome Sequencing Center for Infectious Disease"/>
            <person name="Wu L."/>
            <person name="Ma J."/>
        </authorList>
    </citation>
    <scope>NUCLEOTIDE SEQUENCE [LARGE SCALE GENOMIC DNA]</scope>
    <source>
        <strain evidence="2">JCM 31486</strain>
    </source>
</reference>
<keyword evidence="2" id="KW-1185">Reference proteome</keyword>
<gene>
    <name evidence="1" type="ORF">ACFQ1S_17420</name>
</gene>
<evidence type="ECO:0000313" key="2">
    <source>
        <dbReference type="Proteomes" id="UP001597045"/>
    </source>
</evidence>
<organism evidence="1 2">
    <name type="scientific">Kibdelosporangium lantanae</name>
    <dbReference type="NCBI Taxonomy" id="1497396"/>
    <lineage>
        <taxon>Bacteria</taxon>
        <taxon>Bacillati</taxon>
        <taxon>Actinomycetota</taxon>
        <taxon>Actinomycetes</taxon>
        <taxon>Pseudonocardiales</taxon>
        <taxon>Pseudonocardiaceae</taxon>
        <taxon>Kibdelosporangium</taxon>
    </lineage>
</organism>